<evidence type="ECO:0000313" key="2">
    <source>
        <dbReference type="EMBL" id="MEA5475998.1"/>
    </source>
</evidence>
<keyword evidence="3" id="KW-1185">Reference proteome</keyword>
<dbReference type="Gene3D" id="3.40.50.1010">
    <property type="entry name" value="5'-nuclease"/>
    <property type="match status" value="1"/>
</dbReference>
<name>A0ABU5TD79_9CYAN</name>
<proteinExistence type="predicted"/>
<evidence type="ECO:0000259" key="1">
    <source>
        <dbReference type="Pfam" id="PF01850"/>
    </source>
</evidence>
<dbReference type="Proteomes" id="UP001301388">
    <property type="component" value="Unassembled WGS sequence"/>
</dbReference>
<dbReference type="SUPFAM" id="SSF88723">
    <property type="entry name" value="PIN domain-like"/>
    <property type="match status" value="1"/>
</dbReference>
<organism evidence="2 3">
    <name type="scientific">Pseudanabaena galeata UHCC 0370</name>
    <dbReference type="NCBI Taxonomy" id="3110310"/>
    <lineage>
        <taxon>Bacteria</taxon>
        <taxon>Bacillati</taxon>
        <taxon>Cyanobacteriota</taxon>
        <taxon>Cyanophyceae</taxon>
        <taxon>Pseudanabaenales</taxon>
        <taxon>Pseudanabaenaceae</taxon>
        <taxon>Pseudanabaena</taxon>
    </lineage>
</organism>
<accession>A0ABU5TD79</accession>
<reference evidence="2 3" key="1">
    <citation type="submission" date="2023-12" db="EMBL/GenBank/DDBJ databases">
        <title>Baltic Sea Cyanobacteria.</title>
        <authorList>
            <person name="Delbaje E."/>
            <person name="Fewer D.P."/>
            <person name="Shishido T.K."/>
        </authorList>
    </citation>
    <scope>NUCLEOTIDE SEQUENCE [LARGE SCALE GENOMIC DNA]</scope>
    <source>
        <strain evidence="2 3">UHCC 0370</strain>
    </source>
</reference>
<feature type="domain" description="PIN" evidence="1">
    <location>
        <begin position="5"/>
        <end position="122"/>
    </location>
</feature>
<comment type="caution">
    <text evidence="2">The sequence shown here is derived from an EMBL/GenBank/DDBJ whole genome shotgun (WGS) entry which is preliminary data.</text>
</comment>
<evidence type="ECO:0000313" key="3">
    <source>
        <dbReference type="Proteomes" id="UP001301388"/>
    </source>
</evidence>
<dbReference type="InterPro" id="IPR029060">
    <property type="entry name" value="PIN-like_dom_sf"/>
</dbReference>
<gene>
    <name evidence="2" type="ORF">VB774_00045</name>
</gene>
<sequence>MSQQIILDASVFVSLIDRRDSYHNWAVRELAKISPPLITCEAVITETCFLLQRIPSSKEIIFSFIDKGVVQIPFHLDEENQSVEKLLVRYQNVPMSLADACLVRMSEIYENSAVLTLDSDFTIYRKHRNEKISVIMPDL</sequence>
<dbReference type="Pfam" id="PF01850">
    <property type="entry name" value="PIN"/>
    <property type="match status" value="1"/>
</dbReference>
<dbReference type="RefSeq" id="WP_281008056.1">
    <property type="nucleotide sequence ID" value="NZ_JAYGIE010000001.1"/>
</dbReference>
<dbReference type="InterPro" id="IPR002716">
    <property type="entry name" value="PIN_dom"/>
</dbReference>
<protein>
    <submittedName>
        <fullName evidence="2">PIN domain-containing protein</fullName>
    </submittedName>
</protein>
<dbReference type="EMBL" id="JAYGIE010000001">
    <property type="protein sequence ID" value="MEA5475998.1"/>
    <property type="molecule type" value="Genomic_DNA"/>
</dbReference>